<dbReference type="EMBL" id="CP038008">
    <property type="protein sequence ID" value="QBY30945.1"/>
    <property type="molecule type" value="Genomic_DNA"/>
</dbReference>
<dbReference type="AlphaFoldDB" id="A0A482PJE6"/>
<sequence>MNTQIQQEINVLRSFREFNDNDCEVRDYIYELMNGDGVCFLFIDLYQWYADQQCESVRQRFDYECFDVDVWEGLRFGFLIPGDYRREWRHGYSILRAIMRGETRKIPGMGKVNRGLLSELAASRMNPLLIQPEFTYEFV</sequence>
<name>A0A482PJE6_CITRO</name>
<protein>
    <submittedName>
        <fullName evidence="1">Uncharacterized protein</fullName>
    </submittedName>
</protein>
<organism evidence="1">
    <name type="scientific">Citrobacter rodentium</name>
    <dbReference type="NCBI Taxonomy" id="67825"/>
    <lineage>
        <taxon>Bacteria</taxon>
        <taxon>Pseudomonadati</taxon>
        <taxon>Pseudomonadota</taxon>
        <taxon>Gammaproteobacteria</taxon>
        <taxon>Enterobacterales</taxon>
        <taxon>Enterobacteriaceae</taxon>
        <taxon>Citrobacter</taxon>
    </lineage>
</organism>
<reference evidence="1" key="1">
    <citation type="submission" date="2019-03" db="EMBL/GenBank/DDBJ databases">
        <title>Complete genome sequence of enteropathogenic Citrobacter rodentium strain DBS100.</title>
        <authorList>
            <person name="Popov G."/>
            <person name="Fiebig A."/>
            <person name="Shideler S."/>
            <person name="Coombes B."/>
            <person name="Savchenko A."/>
        </authorList>
    </citation>
    <scope>NUCLEOTIDE SEQUENCE</scope>
    <source>
        <strain evidence="1">DBS100</strain>
    </source>
</reference>
<proteinExistence type="predicted"/>
<gene>
    <name evidence="1" type="ORF">E2R62_20285</name>
</gene>
<dbReference type="RefSeq" id="WP_012908581.1">
    <property type="nucleotide sequence ID" value="NZ_CAJTBI010000014.1"/>
</dbReference>
<evidence type="ECO:0000313" key="1">
    <source>
        <dbReference type="EMBL" id="QBY30945.1"/>
    </source>
</evidence>
<accession>A0A482PJE6</accession>